<evidence type="ECO:0000259" key="8">
    <source>
        <dbReference type="Pfam" id="PF12950"/>
    </source>
</evidence>
<dbReference type="GO" id="GO:0032259">
    <property type="term" value="P:methylation"/>
    <property type="evidence" value="ECO:0007669"/>
    <property type="project" value="UniProtKB-KW"/>
</dbReference>
<keyword evidence="3" id="KW-0808">Transferase</keyword>
<dbReference type="InterPro" id="IPR002052">
    <property type="entry name" value="DNA_methylase_N6_adenine_CS"/>
</dbReference>
<organism evidence="9 10">
    <name type="scientific">Candidatus Mediterraneibacter pullicola</name>
    <dbReference type="NCBI Taxonomy" id="2838682"/>
    <lineage>
        <taxon>Bacteria</taxon>
        <taxon>Bacillati</taxon>
        <taxon>Bacillota</taxon>
        <taxon>Clostridia</taxon>
        <taxon>Lachnospirales</taxon>
        <taxon>Lachnospiraceae</taxon>
        <taxon>Mediterraneibacter</taxon>
    </lineage>
</organism>
<gene>
    <name evidence="9" type="ORF">H9798_05400</name>
</gene>
<comment type="caution">
    <text evidence="9">The sequence shown here is derived from an EMBL/GenBank/DDBJ whole genome shotgun (WGS) entry which is preliminary data.</text>
</comment>
<reference evidence="9" key="2">
    <citation type="submission" date="2021-04" db="EMBL/GenBank/DDBJ databases">
        <authorList>
            <person name="Gilroy R."/>
        </authorList>
    </citation>
    <scope>NUCLEOTIDE SEQUENCE</scope>
    <source>
        <strain evidence="9">ChiSjej2B20-11307</strain>
    </source>
</reference>
<dbReference type="InterPro" id="IPR025931">
    <property type="entry name" value="TaqI_C"/>
</dbReference>
<dbReference type="PANTHER" id="PTHR33841:SF1">
    <property type="entry name" value="DNA METHYLTRANSFERASE A"/>
    <property type="match status" value="1"/>
</dbReference>
<evidence type="ECO:0000313" key="9">
    <source>
        <dbReference type="EMBL" id="HJA06570.1"/>
    </source>
</evidence>
<evidence type="ECO:0000256" key="6">
    <source>
        <dbReference type="SAM" id="MobiDB-lite"/>
    </source>
</evidence>
<dbReference type="Pfam" id="PF12950">
    <property type="entry name" value="TaqI_C"/>
    <property type="match status" value="1"/>
</dbReference>
<dbReference type="InterPro" id="IPR029063">
    <property type="entry name" value="SAM-dependent_MTases_sf"/>
</dbReference>
<keyword evidence="2 9" id="KW-0489">Methyltransferase</keyword>
<dbReference type="GO" id="GO:0008170">
    <property type="term" value="F:N-methyltransferase activity"/>
    <property type="evidence" value="ECO:0007669"/>
    <property type="project" value="InterPro"/>
</dbReference>
<comment type="catalytic activity">
    <reaction evidence="5">
        <text>a 2'-deoxyadenosine in DNA + S-adenosyl-L-methionine = an N(6)-methyl-2'-deoxyadenosine in DNA + S-adenosyl-L-homocysteine + H(+)</text>
        <dbReference type="Rhea" id="RHEA:15197"/>
        <dbReference type="Rhea" id="RHEA-COMP:12418"/>
        <dbReference type="Rhea" id="RHEA-COMP:12419"/>
        <dbReference type="ChEBI" id="CHEBI:15378"/>
        <dbReference type="ChEBI" id="CHEBI:57856"/>
        <dbReference type="ChEBI" id="CHEBI:59789"/>
        <dbReference type="ChEBI" id="CHEBI:90615"/>
        <dbReference type="ChEBI" id="CHEBI:90616"/>
        <dbReference type="EC" id="2.1.1.72"/>
    </reaction>
</comment>
<evidence type="ECO:0000256" key="5">
    <source>
        <dbReference type="ARBA" id="ARBA00047942"/>
    </source>
</evidence>
<dbReference type="InterPro" id="IPR003356">
    <property type="entry name" value="DNA_methylase_A-5"/>
</dbReference>
<accession>A0A9D2KIZ8</accession>
<name>A0A9D2KIZ8_9FIRM</name>
<evidence type="ECO:0000256" key="3">
    <source>
        <dbReference type="ARBA" id="ARBA00022679"/>
    </source>
</evidence>
<dbReference type="SUPFAM" id="SSF116734">
    <property type="entry name" value="DNA methylase specificity domain"/>
    <property type="match status" value="1"/>
</dbReference>
<evidence type="ECO:0000259" key="7">
    <source>
        <dbReference type="Pfam" id="PF02384"/>
    </source>
</evidence>
<dbReference type="GO" id="GO:0009007">
    <property type="term" value="F:site-specific DNA-methyltransferase (adenine-specific) activity"/>
    <property type="evidence" value="ECO:0007669"/>
    <property type="project" value="UniProtKB-EC"/>
</dbReference>
<proteinExistence type="predicted"/>
<protein>
    <recommendedName>
        <fullName evidence="1">site-specific DNA-methyltransferase (adenine-specific)</fullName>
        <ecNumber evidence="1">2.1.1.72</ecNumber>
    </recommendedName>
</protein>
<dbReference type="CDD" id="cd02440">
    <property type="entry name" value="AdoMet_MTases"/>
    <property type="match status" value="1"/>
</dbReference>
<feature type="region of interest" description="Disordered" evidence="6">
    <location>
        <begin position="45"/>
        <end position="72"/>
    </location>
</feature>
<dbReference type="GO" id="GO:0003677">
    <property type="term" value="F:DNA binding"/>
    <property type="evidence" value="ECO:0007669"/>
    <property type="project" value="InterPro"/>
</dbReference>
<dbReference type="SUPFAM" id="SSF53335">
    <property type="entry name" value="S-adenosyl-L-methionine-dependent methyltransferases"/>
    <property type="match status" value="1"/>
</dbReference>
<dbReference type="PRINTS" id="PR00507">
    <property type="entry name" value="N12N6MTFRASE"/>
</dbReference>
<dbReference type="AlphaFoldDB" id="A0A9D2KIZ8"/>
<dbReference type="EC" id="2.1.1.72" evidence="1"/>
<feature type="domain" description="DNA methylase adenine-specific" evidence="7">
    <location>
        <begin position="244"/>
        <end position="489"/>
    </location>
</feature>
<evidence type="ECO:0000313" key="10">
    <source>
        <dbReference type="Proteomes" id="UP000824223"/>
    </source>
</evidence>
<dbReference type="PANTHER" id="PTHR33841">
    <property type="entry name" value="DNA METHYLTRANSFERASE YEEA-RELATED"/>
    <property type="match status" value="1"/>
</dbReference>
<dbReference type="EMBL" id="DXAK01000027">
    <property type="protein sequence ID" value="HJA06570.1"/>
    <property type="molecule type" value="Genomic_DNA"/>
</dbReference>
<dbReference type="Pfam" id="PF02384">
    <property type="entry name" value="N6_Mtase"/>
    <property type="match status" value="1"/>
</dbReference>
<dbReference type="Proteomes" id="UP000824223">
    <property type="component" value="Unassembled WGS sequence"/>
</dbReference>
<evidence type="ECO:0000256" key="2">
    <source>
        <dbReference type="ARBA" id="ARBA00022603"/>
    </source>
</evidence>
<evidence type="ECO:0000256" key="4">
    <source>
        <dbReference type="ARBA" id="ARBA00022747"/>
    </source>
</evidence>
<dbReference type="Gene3D" id="3.40.50.150">
    <property type="entry name" value="Vaccinia Virus protein VP39"/>
    <property type="match status" value="1"/>
</dbReference>
<keyword evidence="4" id="KW-0680">Restriction system</keyword>
<evidence type="ECO:0000256" key="1">
    <source>
        <dbReference type="ARBA" id="ARBA00011900"/>
    </source>
</evidence>
<dbReference type="PROSITE" id="PS00092">
    <property type="entry name" value="N6_MTASE"/>
    <property type="match status" value="1"/>
</dbReference>
<dbReference type="InterPro" id="IPR050953">
    <property type="entry name" value="N4_N6_ade-DNA_methylase"/>
</dbReference>
<dbReference type="GO" id="GO:0009307">
    <property type="term" value="P:DNA restriction-modification system"/>
    <property type="evidence" value="ECO:0007669"/>
    <property type="project" value="UniProtKB-KW"/>
</dbReference>
<feature type="domain" description="TaqI-like C-terminal specificity" evidence="8">
    <location>
        <begin position="551"/>
        <end position="662"/>
    </location>
</feature>
<sequence>MYISVSDAAKKFNISKRRVQILCEQGRIEGANMVSGVWLIPDDARKPADRRRKRPVTDDEIPSSGNHGKSDSKRLTMEEVCDLLSISSATAKNWVRLGKLRMDSDSGTFSKAYIEHLLAEIKNGSSLLKSRRNKKNVSGKALYKDYITNGNNHETIGKILDSYEHISEAELRIILAHFAIQLYRQCGGKVSSDRKWMQRQTPVSDNSVFNALISDLLNNINIGSIDLCRISPVFDYQIQFVSSEDTLGFIYLSLRDLGHRKQTGAYYTPAGTVNMLIDSLSACLDFKDQTICDPCCGTGNFLIGLLGKGVNASNLYGQDIDEISILLTRINVFLLNQDLSKEQLDTQFVCGNTLEDTFSKTFSIVLGNPPWGYTFSKEETAYLIKHYRTAKQKGSESYDLFIEKGLSLLTENGYLAYIVPKAVLSVNSHLRARELMRSSTSFKFVSYLGNVFSGVQCPAIILGLQKDGQGQTKQCRVLFENKEFTISKNREINASEFSFHMNDDEYDCLYAIDSVPDARYLACNAKFALGIVTGNNKKYIRDKKEDGFETVLKGSDIFRYSIKDINNYIQFTPNAFQQVASEEMYRAEEKLLYRFICEVPVFAYDNCQTLSLNSCNILIPQIEGMDIKYVLAVLNSRVSAFFINKKFNSVKLLRSHIESMPIPAISAERQRKIVKKTDHILNSSEDICGLYEELDNDIMEIFCLSQKHRDTIRAALSGKNLFLPDKQIL</sequence>
<reference evidence="9" key="1">
    <citation type="journal article" date="2021" name="PeerJ">
        <title>Extensive microbial diversity within the chicken gut microbiome revealed by metagenomics and culture.</title>
        <authorList>
            <person name="Gilroy R."/>
            <person name="Ravi A."/>
            <person name="Getino M."/>
            <person name="Pursley I."/>
            <person name="Horton D.L."/>
            <person name="Alikhan N.F."/>
            <person name="Baker D."/>
            <person name="Gharbi K."/>
            <person name="Hall N."/>
            <person name="Watson M."/>
            <person name="Adriaenssens E.M."/>
            <person name="Foster-Nyarko E."/>
            <person name="Jarju S."/>
            <person name="Secka A."/>
            <person name="Antonio M."/>
            <person name="Oren A."/>
            <person name="Chaudhuri R.R."/>
            <person name="La Ragione R."/>
            <person name="Hildebrand F."/>
            <person name="Pallen M.J."/>
        </authorList>
    </citation>
    <scope>NUCLEOTIDE SEQUENCE</scope>
    <source>
        <strain evidence="9">ChiSjej2B20-11307</strain>
    </source>
</reference>